<dbReference type="EMBL" id="VIEB01001241">
    <property type="protein sequence ID" value="TQD73851.1"/>
    <property type="molecule type" value="Genomic_DNA"/>
</dbReference>
<sequence length="75" mass="8646">MAELVAEAKTLLEAEKKNEQSLPFFPAVLICKQYANILRRDCMLDVHRREAGEHAEEKVSGSRAETGRRLLRHQR</sequence>
<feature type="compositionally biased region" description="Basic and acidic residues" evidence="1">
    <location>
        <begin position="50"/>
        <end position="68"/>
    </location>
</feature>
<dbReference type="Proteomes" id="UP000315295">
    <property type="component" value="Unassembled WGS sequence"/>
</dbReference>
<evidence type="ECO:0000313" key="2">
    <source>
        <dbReference type="EMBL" id="TQD73851.1"/>
    </source>
</evidence>
<comment type="caution">
    <text evidence="2">The sequence shown here is derived from an EMBL/GenBank/DDBJ whole genome shotgun (WGS) entry which is preliminary data.</text>
</comment>
<reference evidence="2 3" key="1">
    <citation type="journal article" date="2019" name="G3 (Bethesda)">
        <title>Sequencing of a Wild Apple (Malus baccata) Genome Unravels the Differences Between Cultivated and Wild Apple Species Regarding Disease Resistance and Cold Tolerance.</title>
        <authorList>
            <person name="Chen X."/>
        </authorList>
    </citation>
    <scope>NUCLEOTIDE SEQUENCE [LARGE SCALE GENOMIC DNA]</scope>
    <source>
        <strain evidence="3">cv. Shandingzi</strain>
        <tissue evidence="2">Leaves</tissue>
    </source>
</reference>
<evidence type="ECO:0000256" key="1">
    <source>
        <dbReference type="SAM" id="MobiDB-lite"/>
    </source>
</evidence>
<feature type="region of interest" description="Disordered" evidence="1">
    <location>
        <begin position="50"/>
        <end position="75"/>
    </location>
</feature>
<name>A0A540KI01_MALBA</name>
<organism evidence="2 3">
    <name type="scientific">Malus baccata</name>
    <name type="common">Siberian crab apple</name>
    <name type="synonym">Pyrus baccata</name>
    <dbReference type="NCBI Taxonomy" id="106549"/>
    <lineage>
        <taxon>Eukaryota</taxon>
        <taxon>Viridiplantae</taxon>
        <taxon>Streptophyta</taxon>
        <taxon>Embryophyta</taxon>
        <taxon>Tracheophyta</taxon>
        <taxon>Spermatophyta</taxon>
        <taxon>Magnoliopsida</taxon>
        <taxon>eudicotyledons</taxon>
        <taxon>Gunneridae</taxon>
        <taxon>Pentapetalae</taxon>
        <taxon>rosids</taxon>
        <taxon>fabids</taxon>
        <taxon>Rosales</taxon>
        <taxon>Rosaceae</taxon>
        <taxon>Amygdaloideae</taxon>
        <taxon>Maleae</taxon>
        <taxon>Malus</taxon>
    </lineage>
</organism>
<evidence type="ECO:0000313" key="3">
    <source>
        <dbReference type="Proteomes" id="UP000315295"/>
    </source>
</evidence>
<accession>A0A540KI01</accession>
<gene>
    <name evidence="2" type="ORF">C1H46_040628</name>
</gene>
<proteinExistence type="predicted"/>
<dbReference type="AlphaFoldDB" id="A0A540KI01"/>
<protein>
    <submittedName>
        <fullName evidence="2">Uncharacterized protein</fullName>
    </submittedName>
</protein>
<keyword evidence="3" id="KW-1185">Reference proteome</keyword>